<dbReference type="AlphaFoldDB" id="A0ABD2CYD5"/>
<keyword evidence="2" id="KW-1185">Reference proteome</keyword>
<dbReference type="Proteomes" id="UP001607303">
    <property type="component" value="Unassembled WGS sequence"/>
</dbReference>
<evidence type="ECO:0000313" key="2">
    <source>
        <dbReference type="Proteomes" id="UP001607303"/>
    </source>
</evidence>
<dbReference type="EMBL" id="JAYRBN010000025">
    <property type="protein sequence ID" value="KAL2750126.1"/>
    <property type="molecule type" value="Genomic_DNA"/>
</dbReference>
<reference evidence="1 2" key="1">
    <citation type="journal article" date="2024" name="Ann. Entomol. Soc. Am.">
        <title>Genomic analyses of the southern and eastern yellowjacket wasps (Hymenoptera: Vespidae) reveal evolutionary signatures of social life.</title>
        <authorList>
            <person name="Catto M.A."/>
            <person name="Caine P.B."/>
            <person name="Orr S.E."/>
            <person name="Hunt B.G."/>
            <person name="Goodisman M.A.D."/>
        </authorList>
    </citation>
    <scope>NUCLEOTIDE SEQUENCE [LARGE SCALE GENOMIC DNA]</scope>
    <source>
        <strain evidence="1">232</strain>
        <tissue evidence="1">Head and thorax</tissue>
    </source>
</reference>
<proteinExistence type="predicted"/>
<evidence type="ECO:0000313" key="1">
    <source>
        <dbReference type="EMBL" id="KAL2750126.1"/>
    </source>
</evidence>
<gene>
    <name evidence="1" type="ORF">V1477_001622</name>
</gene>
<protein>
    <submittedName>
        <fullName evidence="1">Uncharacterized protein</fullName>
    </submittedName>
</protein>
<organism evidence="1 2">
    <name type="scientific">Vespula maculifrons</name>
    <name type="common">Eastern yellow jacket</name>
    <name type="synonym">Wasp</name>
    <dbReference type="NCBI Taxonomy" id="7453"/>
    <lineage>
        <taxon>Eukaryota</taxon>
        <taxon>Metazoa</taxon>
        <taxon>Ecdysozoa</taxon>
        <taxon>Arthropoda</taxon>
        <taxon>Hexapoda</taxon>
        <taxon>Insecta</taxon>
        <taxon>Pterygota</taxon>
        <taxon>Neoptera</taxon>
        <taxon>Endopterygota</taxon>
        <taxon>Hymenoptera</taxon>
        <taxon>Apocrita</taxon>
        <taxon>Aculeata</taxon>
        <taxon>Vespoidea</taxon>
        <taxon>Vespidae</taxon>
        <taxon>Vespinae</taxon>
        <taxon>Vespula</taxon>
    </lineage>
</organism>
<accession>A0ABD2CYD5</accession>
<comment type="caution">
    <text evidence="1">The sequence shown here is derived from an EMBL/GenBank/DDBJ whole genome shotgun (WGS) entry which is preliminary data.</text>
</comment>
<sequence length="65" mass="7760">MNDIIIKTEPFTIKIECVLRELRCALVDIQKETNKIIVKVNKSRIYSYYTKPMIAKRKFRSIKIN</sequence>
<name>A0ABD2CYD5_VESMC</name>